<reference evidence="3 4" key="1">
    <citation type="submission" date="2020-08" db="EMBL/GenBank/DDBJ databases">
        <title>Genomic Encyclopedia of Type Strains, Phase IV (KMG-IV): sequencing the most valuable type-strain genomes for metagenomic binning, comparative biology and taxonomic classification.</title>
        <authorList>
            <person name="Goeker M."/>
        </authorList>
    </citation>
    <scope>NUCLEOTIDE SEQUENCE [LARGE SCALE GENOMIC DNA]</scope>
    <source>
        <strain evidence="3 4">DSM 26189</strain>
    </source>
</reference>
<dbReference type="RefSeq" id="WP_188073272.1">
    <property type="nucleotide sequence ID" value="NZ_BSPS01000134.1"/>
</dbReference>
<comment type="caution">
    <text evidence="3">The sequence shown here is derived from an EMBL/GenBank/DDBJ whole genome shotgun (WGS) entry which is preliminary data.</text>
</comment>
<feature type="region of interest" description="Disordered" evidence="2">
    <location>
        <begin position="101"/>
        <end position="135"/>
    </location>
</feature>
<accession>A0A7W6FRB4</accession>
<dbReference type="Proteomes" id="UP000571950">
    <property type="component" value="Unassembled WGS sequence"/>
</dbReference>
<feature type="coiled-coil region" evidence="1">
    <location>
        <begin position="71"/>
        <end position="98"/>
    </location>
</feature>
<keyword evidence="1" id="KW-0175">Coiled coil</keyword>
<protein>
    <submittedName>
        <fullName evidence="3">Uncharacterized protein YdbL (DUF1318 family)</fullName>
    </submittedName>
</protein>
<gene>
    <name evidence="3" type="ORF">GGR43_003545</name>
</gene>
<feature type="compositionally biased region" description="Low complexity" evidence="2">
    <location>
        <begin position="105"/>
        <end position="115"/>
    </location>
</feature>
<dbReference type="EMBL" id="JACIDT010000015">
    <property type="protein sequence ID" value="MBB3927808.1"/>
    <property type="molecule type" value="Genomic_DNA"/>
</dbReference>
<evidence type="ECO:0000256" key="1">
    <source>
        <dbReference type="SAM" id="Coils"/>
    </source>
</evidence>
<organism evidence="3 4">
    <name type="scientific">Sphingobium jiangsuense</name>
    <dbReference type="NCBI Taxonomy" id="870476"/>
    <lineage>
        <taxon>Bacteria</taxon>
        <taxon>Pseudomonadati</taxon>
        <taxon>Pseudomonadota</taxon>
        <taxon>Alphaproteobacteria</taxon>
        <taxon>Sphingomonadales</taxon>
        <taxon>Sphingomonadaceae</taxon>
        <taxon>Sphingobium</taxon>
    </lineage>
</organism>
<keyword evidence="4" id="KW-1185">Reference proteome</keyword>
<sequence>MIAALSLLRRFWWALPLALALIWGLRVDHLRATYKSRWQAVSTEYAAFKGAIIDKTAEALAAQKAVNAAKEAEYQEKAREADQSLDDLRARLRSAIVRQGGGGSASLAAGSAAQGDGAGVPESLPAPAGSAEGPVPVDPDTLVGLAAYAIAAHNWAISLENDQ</sequence>
<dbReference type="AlphaFoldDB" id="A0A7W6FRB4"/>
<evidence type="ECO:0000313" key="4">
    <source>
        <dbReference type="Proteomes" id="UP000571950"/>
    </source>
</evidence>
<evidence type="ECO:0000313" key="3">
    <source>
        <dbReference type="EMBL" id="MBB3927808.1"/>
    </source>
</evidence>
<evidence type="ECO:0000256" key="2">
    <source>
        <dbReference type="SAM" id="MobiDB-lite"/>
    </source>
</evidence>
<proteinExistence type="predicted"/>
<name>A0A7W6FRB4_9SPHN</name>